<accession>A0A915KII1</accession>
<evidence type="ECO:0000256" key="4">
    <source>
        <dbReference type="ARBA" id="ARBA00022989"/>
    </source>
</evidence>
<evidence type="ECO:0000256" key="3">
    <source>
        <dbReference type="ARBA" id="ARBA00022692"/>
    </source>
</evidence>
<comment type="similarity">
    <text evidence="2">Belongs to the TMEM151 family.</text>
</comment>
<dbReference type="PANTHER" id="PTHR31893:SF5">
    <property type="entry name" value="TRANSMEMBRANE PROTEIN 151 HOMOLOG"/>
    <property type="match status" value="1"/>
</dbReference>
<evidence type="ECO:0000256" key="2">
    <source>
        <dbReference type="ARBA" id="ARBA00009583"/>
    </source>
</evidence>
<feature type="transmembrane region" description="Helical" evidence="6">
    <location>
        <begin position="149"/>
        <end position="167"/>
    </location>
</feature>
<feature type="transmembrane region" description="Helical" evidence="6">
    <location>
        <begin position="92"/>
        <end position="113"/>
    </location>
</feature>
<keyword evidence="4 6" id="KW-1133">Transmembrane helix</keyword>
<evidence type="ECO:0000256" key="1">
    <source>
        <dbReference type="ARBA" id="ARBA00004141"/>
    </source>
</evidence>
<evidence type="ECO:0000256" key="6">
    <source>
        <dbReference type="SAM" id="Phobius"/>
    </source>
</evidence>
<keyword evidence="3 6" id="KW-0812">Transmembrane</keyword>
<dbReference type="Proteomes" id="UP000887565">
    <property type="component" value="Unplaced"/>
</dbReference>
<sequence>MFPDENRNLIRVPDCNSQVGFYDLEPFQEKQAIVLIFGVSINERSRKKQNTEEVANWRKMARTRAAELYLEEQKPIRRSLAYCLKKNFHWKCFSLTFIVLLCLASIAFCQIRYQSYINVRKYMLRFEHLNSFIKCHSVFCSLKGPCQQGYNFIPVAFVVMLYIVYIMECWHCKNGMDTVPKADMNFLEDYLAQLKAADPIVWWRALCYHYVRKSRQHAACVLTFVKTDLYHCGSFLDHQPCVANKCS</sequence>
<dbReference type="GO" id="GO:0016020">
    <property type="term" value="C:membrane"/>
    <property type="evidence" value="ECO:0007669"/>
    <property type="project" value="UniProtKB-SubCell"/>
</dbReference>
<evidence type="ECO:0000313" key="8">
    <source>
        <dbReference type="WBParaSite" id="nRc.2.0.1.t38210-RA"/>
    </source>
</evidence>
<dbReference type="InterPro" id="IPR026767">
    <property type="entry name" value="Tmem151"/>
</dbReference>
<evidence type="ECO:0000313" key="7">
    <source>
        <dbReference type="Proteomes" id="UP000887565"/>
    </source>
</evidence>
<proteinExistence type="inferred from homology"/>
<name>A0A915KII1_ROMCU</name>
<protein>
    <submittedName>
        <fullName evidence="8">Uncharacterized protein</fullName>
    </submittedName>
</protein>
<dbReference type="Pfam" id="PF14857">
    <property type="entry name" value="TMEM151"/>
    <property type="match status" value="1"/>
</dbReference>
<dbReference type="AlphaFoldDB" id="A0A915KII1"/>
<organism evidence="7 8">
    <name type="scientific">Romanomermis culicivorax</name>
    <name type="common">Nematode worm</name>
    <dbReference type="NCBI Taxonomy" id="13658"/>
    <lineage>
        <taxon>Eukaryota</taxon>
        <taxon>Metazoa</taxon>
        <taxon>Ecdysozoa</taxon>
        <taxon>Nematoda</taxon>
        <taxon>Enoplea</taxon>
        <taxon>Dorylaimia</taxon>
        <taxon>Mermithida</taxon>
        <taxon>Mermithoidea</taxon>
        <taxon>Mermithidae</taxon>
        <taxon>Romanomermis</taxon>
    </lineage>
</organism>
<keyword evidence="5 6" id="KW-0472">Membrane</keyword>
<dbReference type="WBParaSite" id="nRc.2.0.1.t38210-RA">
    <property type="protein sequence ID" value="nRc.2.0.1.t38210-RA"/>
    <property type="gene ID" value="nRc.2.0.1.g38210"/>
</dbReference>
<dbReference type="PANTHER" id="PTHR31893">
    <property type="entry name" value="TRANSMEMBRANE PROTEIN 151 HOMOLOG"/>
    <property type="match status" value="1"/>
</dbReference>
<reference evidence="8" key="1">
    <citation type="submission" date="2022-11" db="UniProtKB">
        <authorList>
            <consortium name="WormBaseParasite"/>
        </authorList>
    </citation>
    <scope>IDENTIFICATION</scope>
</reference>
<comment type="subcellular location">
    <subcellularLocation>
        <location evidence="1">Membrane</location>
        <topology evidence="1">Multi-pass membrane protein</topology>
    </subcellularLocation>
</comment>
<keyword evidence="7" id="KW-1185">Reference proteome</keyword>
<evidence type="ECO:0000256" key="5">
    <source>
        <dbReference type="ARBA" id="ARBA00023136"/>
    </source>
</evidence>